<reference evidence="1" key="1">
    <citation type="journal article" date="2020" name="Stud. Mycol.">
        <title>101 Dothideomycetes genomes: a test case for predicting lifestyles and emergence of pathogens.</title>
        <authorList>
            <person name="Haridas S."/>
            <person name="Albert R."/>
            <person name="Binder M."/>
            <person name="Bloem J."/>
            <person name="Labutti K."/>
            <person name="Salamov A."/>
            <person name="Andreopoulos B."/>
            <person name="Baker S."/>
            <person name="Barry K."/>
            <person name="Bills G."/>
            <person name="Bluhm B."/>
            <person name="Cannon C."/>
            <person name="Castanera R."/>
            <person name="Culley D."/>
            <person name="Daum C."/>
            <person name="Ezra D."/>
            <person name="Gonzalez J."/>
            <person name="Henrissat B."/>
            <person name="Kuo A."/>
            <person name="Liang C."/>
            <person name="Lipzen A."/>
            <person name="Lutzoni F."/>
            <person name="Magnuson J."/>
            <person name="Mondo S."/>
            <person name="Nolan M."/>
            <person name="Ohm R."/>
            <person name="Pangilinan J."/>
            <person name="Park H.-J."/>
            <person name="Ramirez L."/>
            <person name="Alfaro M."/>
            <person name="Sun H."/>
            <person name="Tritt A."/>
            <person name="Yoshinaga Y."/>
            <person name="Zwiers L.-H."/>
            <person name="Turgeon B."/>
            <person name="Goodwin S."/>
            <person name="Spatafora J."/>
            <person name="Crous P."/>
            <person name="Grigoriev I."/>
        </authorList>
    </citation>
    <scope>NUCLEOTIDE SEQUENCE</scope>
    <source>
        <strain evidence="1">CBS 525.71</strain>
    </source>
</reference>
<name>A0ACB6S5F9_9PLEO</name>
<accession>A0ACB6S5F9</accession>
<sequence length="223" mass="24815">MKDIPIIRKMMPDGQTHPYQIWSAMSVNSALGQVCLDAGYTEPVTTYSFRRGVANNMEATASSKSTKEALGHKSDRVWHSYAAPVVSVDGQNIAYGKPEDASHARFTQSIAVTRDFGAPKPSGTQLGMSSVVFEDAISRAKSDKKPLTDRATYRKALRLQHKMERDEYATRLRTVVQTLHHHSGVRSLQQFSGRCSSTTLFRHRSLKPFGLQTMLLLENASDL</sequence>
<dbReference type="EMBL" id="MU006710">
    <property type="protein sequence ID" value="KAF2629284.1"/>
    <property type="molecule type" value="Genomic_DNA"/>
</dbReference>
<keyword evidence="2" id="KW-1185">Reference proteome</keyword>
<protein>
    <submittedName>
        <fullName evidence="1">Uncharacterized protein</fullName>
    </submittedName>
</protein>
<comment type="caution">
    <text evidence="1">The sequence shown here is derived from an EMBL/GenBank/DDBJ whole genome shotgun (WGS) entry which is preliminary data.</text>
</comment>
<dbReference type="Proteomes" id="UP000799754">
    <property type="component" value="Unassembled WGS sequence"/>
</dbReference>
<evidence type="ECO:0000313" key="2">
    <source>
        <dbReference type="Proteomes" id="UP000799754"/>
    </source>
</evidence>
<evidence type="ECO:0000313" key="1">
    <source>
        <dbReference type="EMBL" id="KAF2629284.1"/>
    </source>
</evidence>
<gene>
    <name evidence="1" type="ORF">BU25DRAFT_420158</name>
</gene>
<organism evidence="1 2">
    <name type="scientific">Macroventuria anomochaeta</name>
    <dbReference type="NCBI Taxonomy" id="301207"/>
    <lineage>
        <taxon>Eukaryota</taxon>
        <taxon>Fungi</taxon>
        <taxon>Dikarya</taxon>
        <taxon>Ascomycota</taxon>
        <taxon>Pezizomycotina</taxon>
        <taxon>Dothideomycetes</taxon>
        <taxon>Pleosporomycetidae</taxon>
        <taxon>Pleosporales</taxon>
        <taxon>Pleosporineae</taxon>
        <taxon>Didymellaceae</taxon>
        <taxon>Macroventuria</taxon>
    </lineage>
</organism>
<proteinExistence type="predicted"/>